<gene>
    <name evidence="8" type="ORF">HDF12_000877</name>
</gene>
<keyword evidence="2" id="KW-0813">Transport</keyword>
<evidence type="ECO:0000259" key="7">
    <source>
        <dbReference type="Pfam" id="PF25183"/>
    </source>
</evidence>
<reference evidence="8 9" key="1">
    <citation type="submission" date="2020-07" db="EMBL/GenBank/DDBJ databases">
        <title>Genomic Encyclopedia of Type Strains, Phase IV (KMG-V): Genome sequencing to study the core and pangenomes of soil and plant-associated prokaryotes.</title>
        <authorList>
            <person name="Whitman W."/>
        </authorList>
    </citation>
    <scope>NUCLEOTIDE SEQUENCE [LARGE SCALE GENOMIC DNA]</scope>
    <source>
        <strain evidence="8 9">M8UP30</strain>
    </source>
</reference>
<dbReference type="EMBL" id="JACCCV010000001">
    <property type="protein sequence ID" value="NYF50512.1"/>
    <property type="molecule type" value="Genomic_DNA"/>
</dbReference>
<sequence length="1163" mass="126861">MSRIKKCFVWVVVFMIVVAPALSFGQFAQRGGVEGIVTDSTGAVVPGTTVTLLDLEQKATKTAMSDATGHYSFPEVTAGTYQVTASHAGFETTQSSVITVNLGRNARYDLQLKIGAQSEQVTVDSSTAVMETGQANLSTNVTEKQFEQLPLNGRNFTSVAALSPGISTQPQANLNPGGTYSVGAQFASGGVAFTTGGVVQGSRDNGFYVNGVNITDNYETSLSYEPSVEALSTGTLQVADFSAANGHDFSTLSMQTKGGTSTFHGQAYDFIENDALNAINPFTKSFAAYTGNNDFAKPTLRRNQFGGGIGGPVFIPKILEGLRNKAFFFANYENFIESDGAQPVYQSVPSAAERTGDFSELLGGSNPLQLYNPFFTTYDANGFSSRPVIPNNRLDQAVRPDGSSVFDPASKALMALYPLPNISGTPSSQLNYVTTQKLGFSVYHFDSRFDLNLTSKDNIFVTYSKSHGDNNNSGNLAPSQLYVSDVDDGAYLVTVNYARVFTPNLVNEFIFGIGDSALQTVAPNQISYLNSDANPFNQVFQNTGSGITRGVLQMIVDNYASPGFNQVFRAENKVMQFSDNVSWSKGRHTMTFGGNYFRKSEYDWDFARFVEFQQKFSTGGSLQNYEGGDAMADLAMGLPETIHQRYDFQGGDATSPELDVTFPYWGFYANDKFAVTPRLTLTVGLRYDLSIPLYANNNLCCAIYQPTTDGGVLKLPGIAQGVPQHYLSATKKDFAPRVSFAYNLDKNTVLRAGYAIFYDVGATQISTEVGNALNGVPGYFSGDEITNVTKGAPSDTPVLGLSNIFQTPPPLVPGNYPVSTGPGQGYFGDGYYSTAYYYDQKSTPLPYYQRFMLDVQHEITPRDSFTLSYLGSQGRKGSNYINENLPAYQTNWPTKNAYNNARPNNLGRFGDIYVQRPNLNAFYNAAVAQFQHQFTHGLQFLSNYTWGKTVSDYPYVNTLAANGEGGFNGFQDPHIYNRGESTLSHRHRFVYSGIWSPTYGQSWNRVAREALTDWRASFIGTIESGEALTIINDATSALDYAGTDELFVNGDPNLSRGSKNFLNQFNTAAFTIPVTGVRGNSGLGTIRGPGQNNLDLSLAKTFPIFERFHAEFRADAYNALNHTQWNGAQTYQTKTGTRSGIPFGAATNAREARILQLAVKLAF</sequence>
<dbReference type="Pfam" id="PF25183">
    <property type="entry name" value="OMP_b-brl_4"/>
    <property type="match status" value="1"/>
</dbReference>
<dbReference type="GO" id="GO:0044718">
    <property type="term" value="P:siderophore transmembrane transport"/>
    <property type="evidence" value="ECO:0007669"/>
    <property type="project" value="TreeGrafter"/>
</dbReference>
<dbReference type="Gene3D" id="2.40.170.20">
    <property type="entry name" value="TonB-dependent receptor, beta-barrel domain"/>
    <property type="match status" value="1"/>
</dbReference>
<dbReference type="GO" id="GO:0030246">
    <property type="term" value="F:carbohydrate binding"/>
    <property type="evidence" value="ECO:0007669"/>
    <property type="project" value="InterPro"/>
</dbReference>
<evidence type="ECO:0000256" key="2">
    <source>
        <dbReference type="ARBA" id="ARBA00022448"/>
    </source>
</evidence>
<dbReference type="Gene3D" id="2.60.40.1120">
    <property type="entry name" value="Carboxypeptidase-like, regulatory domain"/>
    <property type="match status" value="1"/>
</dbReference>
<accession>A0A7Y9NJR7</accession>
<organism evidence="8 9">
    <name type="scientific">Tunturiibacter lichenicola</name>
    <dbReference type="NCBI Taxonomy" id="2051959"/>
    <lineage>
        <taxon>Bacteria</taxon>
        <taxon>Pseudomonadati</taxon>
        <taxon>Acidobacteriota</taxon>
        <taxon>Terriglobia</taxon>
        <taxon>Terriglobales</taxon>
        <taxon>Acidobacteriaceae</taxon>
        <taxon>Tunturiibacter</taxon>
    </lineage>
</organism>
<dbReference type="InterPro" id="IPR013784">
    <property type="entry name" value="Carb-bd-like_fold"/>
</dbReference>
<dbReference type="SUPFAM" id="SSF56935">
    <property type="entry name" value="Porins"/>
    <property type="match status" value="1"/>
</dbReference>
<name>A0A7Y9NJR7_9BACT</name>
<dbReference type="InterPro" id="IPR039426">
    <property type="entry name" value="TonB-dep_rcpt-like"/>
</dbReference>
<dbReference type="GO" id="GO:0015344">
    <property type="term" value="F:siderophore uptake transmembrane transporter activity"/>
    <property type="evidence" value="ECO:0007669"/>
    <property type="project" value="TreeGrafter"/>
</dbReference>
<dbReference type="GO" id="GO:0009279">
    <property type="term" value="C:cell outer membrane"/>
    <property type="evidence" value="ECO:0007669"/>
    <property type="project" value="UniProtKB-SubCell"/>
</dbReference>
<evidence type="ECO:0000256" key="3">
    <source>
        <dbReference type="ARBA" id="ARBA00022452"/>
    </source>
</evidence>
<dbReference type="Pfam" id="PF13620">
    <property type="entry name" value="CarboxypepD_reg"/>
    <property type="match status" value="1"/>
</dbReference>
<keyword evidence="3" id="KW-1134">Transmembrane beta strand</keyword>
<evidence type="ECO:0000256" key="6">
    <source>
        <dbReference type="ARBA" id="ARBA00023237"/>
    </source>
</evidence>
<dbReference type="SUPFAM" id="SSF49452">
    <property type="entry name" value="Starch-binding domain-like"/>
    <property type="match status" value="1"/>
</dbReference>
<proteinExistence type="predicted"/>
<evidence type="ECO:0000313" key="8">
    <source>
        <dbReference type="EMBL" id="NYF50512.1"/>
    </source>
</evidence>
<evidence type="ECO:0000256" key="1">
    <source>
        <dbReference type="ARBA" id="ARBA00004571"/>
    </source>
</evidence>
<dbReference type="Proteomes" id="UP000534186">
    <property type="component" value="Unassembled WGS sequence"/>
</dbReference>
<evidence type="ECO:0000256" key="4">
    <source>
        <dbReference type="ARBA" id="ARBA00022692"/>
    </source>
</evidence>
<keyword evidence="6" id="KW-0998">Cell outer membrane</keyword>
<dbReference type="PANTHER" id="PTHR30069">
    <property type="entry name" value="TONB-DEPENDENT OUTER MEMBRANE RECEPTOR"/>
    <property type="match status" value="1"/>
</dbReference>
<evidence type="ECO:0000313" key="9">
    <source>
        <dbReference type="Proteomes" id="UP000534186"/>
    </source>
</evidence>
<dbReference type="PANTHER" id="PTHR30069:SF46">
    <property type="entry name" value="OAR PROTEIN"/>
    <property type="match status" value="1"/>
</dbReference>
<dbReference type="AlphaFoldDB" id="A0A7Y9NJR7"/>
<dbReference type="InterPro" id="IPR057601">
    <property type="entry name" value="Oar-like_b-barrel"/>
</dbReference>
<feature type="domain" description="TonB-dependent transporter Oar-like beta-barrel" evidence="7">
    <location>
        <begin position="256"/>
        <end position="1156"/>
    </location>
</feature>
<keyword evidence="4" id="KW-0812">Transmembrane</keyword>
<comment type="subcellular location">
    <subcellularLocation>
        <location evidence="1">Cell outer membrane</location>
        <topology evidence="1">Multi-pass membrane protein</topology>
    </subcellularLocation>
</comment>
<keyword evidence="5" id="KW-0472">Membrane</keyword>
<protein>
    <recommendedName>
        <fullName evidence="7">TonB-dependent transporter Oar-like beta-barrel domain-containing protein</fullName>
    </recommendedName>
</protein>
<evidence type="ECO:0000256" key="5">
    <source>
        <dbReference type="ARBA" id="ARBA00023136"/>
    </source>
</evidence>
<comment type="caution">
    <text evidence="8">The sequence shown here is derived from an EMBL/GenBank/DDBJ whole genome shotgun (WGS) entry which is preliminary data.</text>
</comment>
<dbReference type="InterPro" id="IPR036942">
    <property type="entry name" value="Beta-barrel_TonB_sf"/>
</dbReference>